<dbReference type="InterPro" id="IPR012162">
    <property type="entry name" value="PNPase"/>
</dbReference>
<dbReference type="InterPro" id="IPR001247">
    <property type="entry name" value="ExoRNase_PH_dom1"/>
</dbReference>
<dbReference type="InterPro" id="IPR012340">
    <property type="entry name" value="NA-bd_OB-fold"/>
</dbReference>
<dbReference type="Gene3D" id="2.40.50.140">
    <property type="entry name" value="Nucleic acid-binding proteins"/>
    <property type="match status" value="1"/>
</dbReference>
<dbReference type="Gene3D" id="3.30.1370.10">
    <property type="entry name" value="K Homology domain, type 1"/>
    <property type="match status" value="1"/>
</dbReference>
<sequence>MSSFVKKQFKYGGKTICLETGKIAKNTKGSVVITIDKTIVLCTVVVNKVLKNKQCLPLSVFYQEKYYAAGKIPGGFFKREGRATEKEILTSRLIDRPIRPNINNFYNNEIQIICTVLSAKKNTDITAMIGTYAALGITDIPLKQSMGVARVGFNKEVGFWLDITKEKCSELDIVVAGTKKSVLMVETEAKQKTEAIIIGAISFAHRELQVVIKNIKEFSKDYKTKNINNKFKSNKLKVHISSFKDYLFKKFNHSINDTFYIVDKIKRKEALIIITNQVFETFINHFLTLFYIYENLNLIIKKIFINFLFSIKKRIDGRDFKTIRSLSIELCCLPCTHGSALFCRGDTQAIVALTLGSLRDAQFIEGLEEDRYDNIMFHYNFTPYSVCEIGFIGMPKRREIGHGNLAKRAILGVVSKDEFPYSIRIVSEITESNGSSSMASVCGASLALMHAGVPLRTTVAGVSMGLITKKEHFFVLTDIVDEEDKFGDMDLKIAATFKGITALQMDIKQQGSKTDQKEILQRTLNQALEAIKQISAKMNVVISQSRKSISINAPSYVVLKIETEKLRDVIGKGGTTIKKICEFTNSAIEIQDDGNIHIYAKTKLNLQKAIEAIKLITEETKLNKLYRGKVIRIMEFGAFINLLPGIDGLVHVSQISSCHVTNIREFISEGDIVTVKVLEKDHKGKLKLSIKEIDPIEKSIFEAKIQSFI</sequence>
<dbReference type="SMART" id="SM00316">
    <property type="entry name" value="S1"/>
    <property type="match status" value="1"/>
</dbReference>
<evidence type="ECO:0000256" key="8">
    <source>
        <dbReference type="PROSITE-ProRule" id="PRU00117"/>
    </source>
</evidence>
<dbReference type="SUPFAM" id="SSF50249">
    <property type="entry name" value="Nucleic acid-binding proteins"/>
    <property type="match status" value="1"/>
</dbReference>
<keyword evidence="3" id="KW-0808">Transferase</keyword>
<dbReference type="EMBL" id="CP007563">
    <property type="protein sequence ID" value="AJF24078.1"/>
    <property type="molecule type" value="Genomic_DNA"/>
</dbReference>
<feature type="domain" description="S1 motif" evidence="9">
    <location>
        <begin position="623"/>
        <end position="691"/>
    </location>
</feature>
<dbReference type="SUPFAM" id="SSF46915">
    <property type="entry name" value="Polynucleotide phosphorylase/guanosine pentaphosphate synthase (PNPase/GPSI), domain 3"/>
    <property type="match status" value="1"/>
</dbReference>
<dbReference type="GO" id="GO:0000175">
    <property type="term" value="F:3'-5'-RNA exonuclease activity"/>
    <property type="evidence" value="ECO:0007669"/>
    <property type="project" value="TreeGrafter"/>
</dbReference>
<keyword evidence="4" id="KW-0548">Nucleotidyltransferase</keyword>
<dbReference type="InterPro" id="IPR036612">
    <property type="entry name" value="KH_dom_type_1_sf"/>
</dbReference>
<dbReference type="CDD" id="cd02393">
    <property type="entry name" value="KH-I_PNPase"/>
    <property type="match status" value="1"/>
</dbReference>
<dbReference type="Gene3D" id="3.30.230.70">
    <property type="entry name" value="GHMP Kinase, N-terminal domain"/>
    <property type="match status" value="2"/>
</dbReference>
<dbReference type="RefSeq" id="WP_014943249.1">
    <property type="nucleotide sequence ID" value="NZ_CP007563.1"/>
</dbReference>
<dbReference type="PROSITE" id="PS50084">
    <property type="entry name" value="KH_TYPE_1"/>
    <property type="match status" value="1"/>
</dbReference>
<dbReference type="FunFam" id="3.30.230.70:FF:000001">
    <property type="entry name" value="Polyribonucleotide nucleotidyltransferase"/>
    <property type="match status" value="1"/>
</dbReference>
<dbReference type="SUPFAM" id="SSF54791">
    <property type="entry name" value="Eukaryotic type KH-domain (KH-domain type I)"/>
    <property type="match status" value="1"/>
</dbReference>
<protein>
    <recommendedName>
        <fullName evidence="2 7">Polyribonucleotide nucleotidyltransferase</fullName>
        <ecNumber evidence="2 7">2.7.7.8</ecNumber>
    </recommendedName>
</protein>
<dbReference type="Pfam" id="PF00575">
    <property type="entry name" value="S1"/>
    <property type="match status" value="1"/>
</dbReference>
<dbReference type="InterPro" id="IPR036345">
    <property type="entry name" value="ExoRNase_PH_dom2_sf"/>
</dbReference>
<dbReference type="EC" id="2.7.7.8" evidence="2 7"/>
<dbReference type="GO" id="GO:0006396">
    <property type="term" value="P:RNA processing"/>
    <property type="evidence" value="ECO:0007669"/>
    <property type="project" value="InterPro"/>
</dbReference>
<evidence type="ECO:0000256" key="7">
    <source>
        <dbReference type="NCBIfam" id="TIGR03591"/>
    </source>
</evidence>
<evidence type="ECO:0000259" key="9">
    <source>
        <dbReference type="PROSITE" id="PS50126"/>
    </source>
</evidence>
<evidence type="ECO:0000256" key="1">
    <source>
        <dbReference type="ARBA" id="ARBA00007404"/>
    </source>
</evidence>
<evidence type="ECO:0000256" key="5">
    <source>
        <dbReference type="ARBA" id="ARBA00022842"/>
    </source>
</evidence>
<dbReference type="NCBIfam" id="NF008805">
    <property type="entry name" value="PRK11824.1"/>
    <property type="match status" value="1"/>
</dbReference>
<dbReference type="NCBIfam" id="TIGR03591">
    <property type="entry name" value="polynuc_phos"/>
    <property type="match status" value="1"/>
</dbReference>
<evidence type="ECO:0000256" key="2">
    <source>
        <dbReference type="ARBA" id="ARBA00012416"/>
    </source>
</evidence>
<dbReference type="CDD" id="cd11364">
    <property type="entry name" value="RNase_PH_PNPase_2"/>
    <property type="match status" value="1"/>
</dbReference>
<evidence type="ECO:0000313" key="10">
    <source>
        <dbReference type="EMBL" id="AJF24078.1"/>
    </source>
</evidence>
<evidence type="ECO:0000256" key="6">
    <source>
        <dbReference type="ARBA" id="ARBA00022884"/>
    </source>
</evidence>
<reference evidence="10 11" key="1">
    <citation type="submission" date="2014-04" db="EMBL/GenBank/DDBJ databases">
        <title>Genome reduction and metabolic complementation of the dual endosymbionts in the whitefly Bemisia tabaci.</title>
        <authorList>
            <person name="Rao Q."/>
            <person name="Rollat-Farnier P.-A."/>
            <person name="Zhang Z.-X."/>
            <person name="Santos-Garcia D."/>
            <person name="Silva F.J."/>
            <person name="Moya A."/>
            <person name="Zhu D.-T."/>
            <person name="Klein C.C."/>
            <person name="Vavre F."/>
            <person name="Sagot M.-F."/>
            <person name="Liu S.-S."/>
            <person name="Mouton L."/>
            <person name="Wang X.-W."/>
        </authorList>
    </citation>
    <scope>NUCLEOTIDE SEQUENCE [LARGE SCALE GENOMIC DNA]</scope>
    <source>
        <strain evidence="10 11">BT-Q</strain>
    </source>
</reference>
<comment type="similarity">
    <text evidence="1">Belongs to the polyribonucleotide nucleotidyltransferase family.</text>
</comment>
<dbReference type="SUPFAM" id="SSF55666">
    <property type="entry name" value="Ribonuclease PH domain 2-like"/>
    <property type="match status" value="2"/>
</dbReference>
<dbReference type="Proteomes" id="UP000031624">
    <property type="component" value="Chromosome"/>
</dbReference>
<dbReference type="GO" id="GO:0006402">
    <property type="term" value="P:mRNA catabolic process"/>
    <property type="evidence" value="ECO:0007669"/>
    <property type="project" value="UniProtKB-UniRule"/>
</dbReference>
<keyword evidence="6 8" id="KW-0694">RNA-binding</keyword>
<keyword evidence="5" id="KW-0460">Magnesium</keyword>
<dbReference type="GO" id="GO:0005829">
    <property type="term" value="C:cytosol"/>
    <property type="evidence" value="ECO:0007669"/>
    <property type="project" value="TreeGrafter"/>
</dbReference>
<dbReference type="PANTHER" id="PTHR11252">
    <property type="entry name" value="POLYRIBONUCLEOTIDE NUCLEOTIDYLTRANSFERASE"/>
    <property type="match status" value="1"/>
</dbReference>
<dbReference type="FunFam" id="3.30.1370.10:FF:000001">
    <property type="entry name" value="Polyribonucleotide nucleotidyltransferase"/>
    <property type="match status" value="1"/>
</dbReference>
<dbReference type="InterPro" id="IPR004087">
    <property type="entry name" value="KH_dom"/>
</dbReference>
<dbReference type="PROSITE" id="PS50126">
    <property type="entry name" value="S1"/>
    <property type="match status" value="1"/>
</dbReference>
<organism evidence="10 11">
    <name type="scientific">Candidatus Portiera aleyrodidarum MED</name>
    <name type="common">Bemisia tabaci</name>
    <dbReference type="NCBI Taxonomy" id="1163752"/>
    <lineage>
        <taxon>Bacteria</taxon>
        <taxon>Pseudomonadati</taxon>
        <taxon>Pseudomonadota</taxon>
        <taxon>Gammaproteobacteria</taxon>
        <taxon>Candidatus Johnevansiales</taxon>
        <taxon>Candidatus Johnevansiaceae</taxon>
        <taxon>Candidatus Portiera</taxon>
    </lineage>
</organism>
<dbReference type="Pfam" id="PF01138">
    <property type="entry name" value="RNase_PH"/>
    <property type="match status" value="2"/>
</dbReference>
<dbReference type="PANTHER" id="PTHR11252:SF0">
    <property type="entry name" value="POLYRIBONUCLEOTIDE NUCLEOTIDYLTRANSFERASE 1, MITOCHONDRIAL"/>
    <property type="match status" value="1"/>
</dbReference>
<dbReference type="AlphaFoldDB" id="A0AAU8RR77"/>
<dbReference type="GO" id="GO:0004654">
    <property type="term" value="F:polyribonucleotide nucleotidyltransferase activity"/>
    <property type="evidence" value="ECO:0007669"/>
    <property type="project" value="UniProtKB-UniRule"/>
</dbReference>
<dbReference type="InterPro" id="IPR027408">
    <property type="entry name" value="PNPase/RNase_PH_dom_sf"/>
</dbReference>
<dbReference type="Pfam" id="PF00013">
    <property type="entry name" value="KH_1"/>
    <property type="match status" value="1"/>
</dbReference>
<evidence type="ECO:0000256" key="4">
    <source>
        <dbReference type="ARBA" id="ARBA00022695"/>
    </source>
</evidence>
<dbReference type="InterPro" id="IPR003029">
    <property type="entry name" value="S1_domain"/>
</dbReference>
<dbReference type="KEGG" id="paly:O3E_00815"/>
<name>A0AAU8RR77_9GAMM</name>
<evidence type="ECO:0000256" key="3">
    <source>
        <dbReference type="ARBA" id="ARBA00022679"/>
    </source>
</evidence>
<dbReference type="GO" id="GO:0003723">
    <property type="term" value="F:RNA binding"/>
    <property type="evidence" value="ECO:0007669"/>
    <property type="project" value="UniProtKB-UniRule"/>
</dbReference>
<gene>
    <name evidence="10" type="ORF">O3E_00815</name>
</gene>
<dbReference type="InterPro" id="IPR036456">
    <property type="entry name" value="PNPase_PH_RNA-bd_sf"/>
</dbReference>
<accession>A0AAU8RR77</accession>
<dbReference type="SUPFAM" id="SSF54211">
    <property type="entry name" value="Ribosomal protein S5 domain 2-like"/>
    <property type="match status" value="2"/>
</dbReference>
<dbReference type="SMART" id="SM00322">
    <property type="entry name" value="KH"/>
    <property type="match status" value="1"/>
</dbReference>
<evidence type="ECO:0000313" key="11">
    <source>
        <dbReference type="Proteomes" id="UP000031624"/>
    </source>
</evidence>
<dbReference type="InterPro" id="IPR004088">
    <property type="entry name" value="KH_dom_type_1"/>
</dbReference>
<dbReference type="PIRSF" id="PIRSF005499">
    <property type="entry name" value="PNPase"/>
    <property type="match status" value="1"/>
</dbReference>
<proteinExistence type="inferred from homology"/>
<dbReference type="InterPro" id="IPR020568">
    <property type="entry name" value="Ribosomal_Su5_D2-typ_SF"/>
</dbReference>